<evidence type="ECO:0000313" key="3">
    <source>
        <dbReference type="Proteomes" id="UP000059680"/>
    </source>
</evidence>
<proteinExistence type="predicted"/>
<dbReference type="InParanoid" id="A0A0P0WMA0"/>
<evidence type="ECO:0000256" key="1">
    <source>
        <dbReference type="SAM" id="MobiDB-lite"/>
    </source>
</evidence>
<sequence length="135" mass="14386">MEATCVGSAKRARLRDIMPVAAAPRPLVRDVAPQVNRNPGAVARGTGMGRQVVYSDSLSVMMLPPVLTRVIVYSGNPVQVSLRQPGDAAPEQPVAQAALFARRQGLDPHGTRAYDDDSYPDSQSTQSMAPARSTT</sequence>
<keyword evidence="3" id="KW-1185">Reference proteome</keyword>
<evidence type="ECO:0000313" key="2">
    <source>
        <dbReference type="EMBL" id="BAS93930.1"/>
    </source>
</evidence>
<feature type="compositionally biased region" description="Polar residues" evidence="1">
    <location>
        <begin position="120"/>
        <end position="135"/>
    </location>
</feature>
<reference evidence="2 3" key="3">
    <citation type="journal article" date="2013" name="Rice">
        <title>Improvement of the Oryza sativa Nipponbare reference genome using next generation sequence and optical map data.</title>
        <authorList>
            <person name="Kawahara Y."/>
            <person name="de la Bastide M."/>
            <person name="Hamilton J.P."/>
            <person name="Kanamori H."/>
            <person name="McCombie W.R."/>
            <person name="Ouyang S."/>
            <person name="Schwartz D.C."/>
            <person name="Tanaka T."/>
            <person name="Wu J."/>
            <person name="Zhou S."/>
            <person name="Childs K.L."/>
            <person name="Davidson R.M."/>
            <person name="Lin H."/>
            <person name="Quesada-Ocampo L."/>
            <person name="Vaillancourt B."/>
            <person name="Sakai H."/>
            <person name="Lee S.S."/>
            <person name="Kim J."/>
            <person name="Numa H."/>
            <person name="Itoh T."/>
            <person name="Buell C.R."/>
            <person name="Matsumoto T."/>
        </authorList>
    </citation>
    <scope>NUCLEOTIDE SEQUENCE [LARGE SCALE GENOMIC DNA]</scope>
    <source>
        <strain evidence="3">cv. Nipponbare</strain>
    </source>
</reference>
<feature type="compositionally biased region" description="Basic and acidic residues" evidence="1">
    <location>
        <begin position="104"/>
        <end position="115"/>
    </location>
</feature>
<protein>
    <submittedName>
        <fullName evidence="2">Os05g0403200 protein</fullName>
    </submittedName>
</protein>
<reference evidence="3" key="1">
    <citation type="journal article" date="2005" name="Nature">
        <title>The map-based sequence of the rice genome.</title>
        <authorList>
            <consortium name="International rice genome sequencing project (IRGSP)"/>
            <person name="Matsumoto T."/>
            <person name="Wu J."/>
            <person name="Kanamori H."/>
            <person name="Katayose Y."/>
            <person name="Fujisawa M."/>
            <person name="Namiki N."/>
            <person name="Mizuno H."/>
            <person name="Yamamoto K."/>
            <person name="Antonio B.A."/>
            <person name="Baba T."/>
            <person name="Sakata K."/>
            <person name="Nagamura Y."/>
            <person name="Aoki H."/>
            <person name="Arikawa K."/>
            <person name="Arita K."/>
            <person name="Bito T."/>
            <person name="Chiden Y."/>
            <person name="Fujitsuka N."/>
            <person name="Fukunaka R."/>
            <person name="Hamada M."/>
            <person name="Harada C."/>
            <person name="Hayashi A."/>
            <person name="Hijishita S."/>
            <person name="Honda M."/>
            <person name="Hosokawa S."/>
            <person name="Ichikawa Y."/>
            <person name="Idonuma A."/>
            <person name="Iijima M."/>
            <person name="Ikeda M."/>
            <person name="Ikeno M."/>
            <person name="Ito K."/>
            <person name="Ito S."/>
            <person name="Ito T."/>
            <person name="Ito Y."/>
            <person name="Ito Y."/>
            <person name="Iwabuchi A."/>
            <person name="Kamiya K."/>
            <person name="Karasawa W."/>
            <person name="Kurita K."/>
            <person name="Katagiri S."/>
            <person name="Kikuta A."/>
            <person name="Kobayashi H."/>
            <person name="Kobayashi N."/>
            <person name="Machita K."/>
            <person name="Maehara T."/>
            <person name="Masukawa M."/>
            <person name="Mizubayashi T."/>
            <person name="Mukai Y."/>
            <person name="Nagasaki H."/>
            <person name="Nagata Y."/>
            <person name="Naito S."/>
            <person name="Nakashima M."/>
            <person name="Nakama Y."/>
            <person name="Nakamichi Y."/>
            <person name="Nakamura M."/>
            <person name="Meguro A."/>
            <person name="Negishi M."/>
            <person name="Ohta I."/>
            <person name="Ohta T."/>
            <person name="Okamoto M."/>
            <person name="Ono N."/>
            <person name="Saji S."/>
            <person name="Sakaguchi M."/>
            <person name="Sakai K."/>
            <person name="Shibata M."/>
            <person name="Shimokawa T."/>
            <person name="Song J."/>
            <person name="Takazaki Y."/>
            <person name="Terasawa K."/>
            <person name="Tsugane M."/>
            <person name="Tsuji K."/>
            <person name="Ueda S."/>
            <person name="Waki K."/>
            <person name="Yamagata H."/>
            <person name="Yamamoto M."/>
            <person name="Yamamoto S."/>
            <person name="Yamane H."/>
            <person name="Yoshiki S."/>
            <person name="Yoshihara R."/>
            <person name="Yukawa K."/>
            <person name="Zhong H."/>
            <person name="Yano M."/>
            <person name="Yuan Q."/>
            <person name="Ouyang S."/>
            <person name="Liu J."/>
            <person name="Jones K.M."/>
            <person name="Gansberger K."/>
            <person name="Moffat K."/>
            <person name="Hill J."/>
            <person name="Bera J."/>
            <person name="Fadrosh D."/>
            <person name="Jin S."/>
            <person name="Johri S."/>
            <person name="Kim M."/>
            <person name="Overton L."/>
            <person name="Reardon M."/>
            <person name="Tsitrin T."/>
            <person name="Vuong H."/>
            <person name="Weaver B."/>
            <person name="Ciecko A."/>
            <person name="Tallon L."/>
            <person name="Jackson J."/>
            <person name="Pai G."/>
            <person name="Aken S.V."/>
            <person name="Utterback T."/>
            <person name="Reidmuller S."/>
            <person name="Feldblyum T."/>
            <person name="Hsiao J."/>
            <person name="Zismann V."/>
            <person name="Iobst S."/>
            <person name="de Vazeille A.R."/>
            <person name="Buell C.R."/>
            <person name="Ying K."/>
            <person name="Li Y."/>
            <person name="Lu T."/>
            <person name="Huang Y."/>
            <person name="Zhao Q."/>
            <person name="Feng Q."/>
            <person name="Zhang L."/>
            <person name="Zhu J."/>
            <person name="Weng Q."/>
            <person name="Mu J."/>
            <person name="Lu Y."/>
            <person name="Fan D."/>
            <person name="Liu Y."/>
            <person name="Guan J."/>
            <person name="Zhang Y."/>
            <person name="Yu S."/>
            <person name="Liu X."/>
            <person name="Zhang Y."/>
            <person name="Hong G."/>
            <person name="Han B."/>
            <person name="Choisne N."/>
            <person name="Demange N."/>
            <person name="Orjeda G."/>
            <person name="Samain S."/>
            <person name="Cattolico L."/>
            <person name="Pelletier E."/>
            <person name="Couloux A."/>
            <person name="Segurens B."/>
            <person name="Wincker P."/>
            <person name="D'Hont A."/>
            <person name="Scarpelli C."/>
            <person name="Weissenbach J."/>
            <person name="Salanoubat M."/>
            <person name="Quetier F."/>
            <person name="Yu Y."/>
            <person name="Kim H.R."/>
            <person name="Rambo T."/>
            <person name="Currie J."/>
            <person name="Collura K."/>
            <person name="Luo M."/>
            <person name="Yang T."/>
            <person name="Ammiraju J.S.S."/>
            <person name="Engler F."/>
            <person name="Soderlund C."/>
            <person name="Wing R.A."/>
            <person name="Palmer L.E."/>
            <person name="de la Bastide M."/>
            <person name="Spiegel L."/>
            <person name="Nascimento L."/>
            <person name="Zutavern T."/>
            <person name="O'Shaughnessy A."/>
            <person name="Dike S."/>
            <person name="Dedhia N."/>
            <person name="Preston R."/>
            <person name="Balija V."/>
            <person name="McCombie W.R."/>
            <person name="Chow T."/>
            <person name="Chen H."/>
            <person name="Chung M."/>
            <person name="Chen C."/>
            <person name="Shaw J."/>
            <person name="Wu H."/>
            <person name="Hsiao K."/>
            <person name="Chao Y."/>
            <person name="Chu M."/>
            <person name="Cheng C."/>
            <person name="Hour A."/>
            <person name="Lee P."/>
            <person name="Lin S."/>
            <person name="Lin Y."/>
            <person name="Liou J."/>
            <person name="Liu S."/>
            <person name="Hsing Y."/>
            <person name="Raghuvanshi S."/>
            <person name="Mohanty A."/>
            <person name="Bharti A.K."/>
            <person name="Gaur A."/>
            <person name="Gupta V."/>
            <person name="Kumar D."/>
            <person name="Ravi V."/>
            <person name="Vij S."/>
            <person name="Kapur A."/>
            <person name="Khurana P."/>
            <person name="Khurana P."/>
            <person name="Khurana J.P."/>
            <person name="Tyagi A.K."/>
            <person name="Gaikwad K."/>
            <person name="Singh A."/>
            <person name="Dalal V."/>
            <person name="Srivastava S."/>
            <person name="Dixit A."/>
            <person name="Pal A.K."/>
            <person name="Ghazi I.A."/>
            <person name="Yadav M."/>
            <person name="Pandit A."/>
            <person name="Bhargava A."/>
            <person name="Sureshbabu K."/>
            <person name="Batra K."/>
            <person name="Sharma T.R."/>
            <person name="Mohapatra T."/>
            <person name="Singh N.K."/>
            <person name="Messing J."/>
            <person name="Nelson A.B."/>
            <person name="Fuks G."/>
            <person name="Kavchok S."/>
            <person name="Keizer G."/>
            <person name="Linton E."/>
            <person name="Llaca V."/>
            <person name="Song R."/>
            <person name="Tanyolac B."/>
            <person name="Young S."/>
            <person name="Ho-Il K."/>
            <person name="Hahn J.H."/>
            <person name="Sangsakoo G."/>
            <person name="Vanavichit A."/>
            <person name="de Mattos Luiz.A.T."/>
            <person name="Zimmer P.D."/>
            <person name="Malone G."/>
            <person name="Dellagostin O."/>
            <person name="de Oliveira A.C."/>
            <person name="Bevan M."/>
            <person name="Bancroft I."/>
            <person name="Minx P."/>
            <person name="Cordum H."/>
            <person name="Wilson R."/>
            <person name="Cheng Z."/>
            <person name="Jin W."/>
            <person name="Jiang J."/>
            <person name="Leong S.A."/>
            <person name="Iwama H."/>
            <person name="Gojobori T."/>
            <person name="Itoh T."/>
            <person name="Niimura Y."/>
            <person name="Fujii Y."/>
            <person name="Habara T."/>
            <person name="Sakai H."/>
            <person name="Sato Y."/>
            <person name="Wilson G."/>
            <person name="Kumar K."/>
            <person name="McCouch S."/>
            <person name="Juretic N."/>
            <person name="Hoen D."/>
            <person name="Wright S."/>
            <person name="Bruskiewich R."/>
            <person name="Bureau T."/>
            <person name="Miyao A."/>
            <person name="Hirochika H."/>
            <person name="Nishikawa T."/>
            <person name="Kadowaki K."/>
            <person name="Sugiura M."/>
            <person name="Burr B."/>
            <person name="Sasaki T."/>
        </authorList>
    </citation>
    <scope>NUCLEOTIDE SEQUENCE [LARGE SCALE GENOMIC DNA]</scope>
    <source>
        <strain evidence="3">cv. Nipponbare</strain>
    </source>
</reference>
<gene>
    <name evidence="2" type="ordered locus">Os05g0403200</name>
    <name evidence="2" type="ORF">OSNPB_050403200</name>
</gene>
<dbReference type="Proteomes" id="UP000059680">
    <property type="component" value="Chromosome 5"/>
</dbReference>
<accession>A0A0P0WMA0</accession>
<reference evidence="2 3" key="2">
    <citation type="journal article" date="2013" name="Plant Cell Physiol.">
        <title>Rice Annotation Project Database (RAP-DB): an integrative and interactive database for rice genomics.</title>
        <authorList>
            <person name="Sakai H."/>
            <person name="Lee S.S."/>
            <person name="Tanaka T."/>
            <person name="Numa H."/>
            <person name="Kim J."/>
            <person name="Kawahara Y."/>
            <person name="Wakimoto H."/>
            <person name="Yang C.C."/>
            <person name="Iwamoto M."/>
            <person name="Abe T."/>
            <person name="Yamada Y."/>
            <person name="Muto A."/>
            <person name="Inokuchi H."/>
            <person name="Ikemura T."/>
            <person name="Matsumoto T."/>
            <person name="Sasaki T."/>
            <person name="Itoh T."/>
        </authorList>
    </citation>
    <scope>NUCLEOTIDE SEQUENCE [LARGE SCALE GENOMIC DNA]</scope>
    <source>
        <strain evidence="3">cv. Nipponbare</strain>
    </source>
</reference>
<dbReference type="AlphaFoldDB" id="A0A0P0WMA0"/>
<name>A0A0P0WMA0_ORYSJ</name>
<dbReference type="Gramene" id="Os05t0403200-00">
    <property type="protein sequence ID" value="Os05t0403200-00"/>
    <property type="gene ID" value="Os05g0403200"/>
</dbReference>
<feature type="region of interest" description="Disordered" evidence="1">
    <location>
        <begin position="101"/>
        <end position="135"/>
    </location>
</feature>
<organism evidence="2 3">
    <name type="scientific">Oryza sativa subsp. japonica</name>
    <name type="common">Rice</name>
    <dbReference type="NCBI Taxonomy" id="39947"/>
    <lineage>
        <taxon>Eukaryota</taxon>
        <taxon>Viridiplantae</taxon>
        <taxon>Streptophyta</taxon>
        <taxon>Embryophyta</taxon>
        <taxon>Tracheophyta</taxon>
        <taxon>Spermatophyta</taxon>
        <taxon>Magnoliopsida</taxon>
        <taxon>Liliopsida</taxon>
        <taxon>Poales</taxon>
        <taxon>Poaceae</taxon>
        <taxon>BOP clade</taxon>
        <taxon>Oryzoideae</taxon>
        <taxon>Oryzeae</taxon>
        <taxon>Oryzinae</taxon>
        <taxon>Oryza</taxon>
        <taxon>Oryza sativa</taxon>
    </lineage>
</organism>
<dbReference type="EMBL" id="AP014961">
    <property type="protein sequence ID" value="BAS93930.1"/>
    <property type="molecule type" value="Genomic_DNA"/>
</dbReference>
<feature type="non-terminal residue" evidence="2">
    <location>
        <position position="135"/>
    </location>
</feature>
<dbReference type="PaxDb" id="39947-A0A0P0WMA0"/>